<accession>A0A0D2G3N0</accession>
<dbReference type="GO" id="GO:0000976">
    <property type="term" value="F:transcription cis-regulatory region binding"/>
    <property type="evidence" value="ECO:0007669"/>
    <property type="project" value="TreeGrafter"/>
</dbReference>
<dbReference type="PANTHER" id="PTHR37534:SF9">
    <property type="entry name" value="ZN(II)2CYS6 TRANSCRIPTION FACTOR (EUROFUNG)"/>
    <property type="match status" value="1"/>
</dbReference>
<reference evidence="4" key="1">
    <citation type="submission" date="2015-01" db="EMBL/GenBank/DDBJ databases">
        <title>The Genome Sequence of Cladophialophora bantiana CBS 173.52.</title>
        <authorList>
            <consortium name="The Broad Institute Genomics Platform"/>
            <person name="Cuomo C."/>
            <person name="de Hoog S."/>
            <person name="Gorbushina A."/>
            <person name="Stielow B."/>
            <person name="Teixiera M."/>
            <person name="Abouelleil A."/>
            <person name="Chapman S.B."/>
            <person name="Priest M."/>
            <person name="Young S.K."/>
            <person name="Wortman J."/>
            <person name="Nusbaum C."/>
            <person name="Birren B."/>
        </authorList>
    </citation>
    <scope>NUCLEOTIDE SEQUENCE [LARGE SCALE GENOMIC DNA]</scope>
    <source>
        <strain evidence="4">CBS 173.52</strain>
    </source>
</reference>
<feature type="region of interest" description="Disordered" evidence="3">
    <location>
        <begin position="319"/>
        <end position="343"/>
    </location>
</feature>
<evidence type="ECO:0000256" key="2">
    <source>
        <dbReference type="ARBA" id="ARBA00023242"/>
    </source>
</evidence>
<dbReference type="VEuPathDB" id="FungiDB:Z519_05887"/>
<protein>
    <recommendedName>
        <fullName evidence="6">Transcription factor domain-containing protein</fullName>
    </recommendedName>
</protein>
<evidence type="ECO:0008006" key="6">
    <source>
        <dbReference type="Google" id="ProtNLM"/>
    </source>
</evidence>
<sequence length="394" mass="43294">MDFRAKSDKISADANKPPGSSQCPVSYFQSSLSSRENTANADGFGSTLDGIDAYPTLVSDGPQTPLNQILLPATEKLKYAAARQTEYTPFPTSPGSSDWLPSFSPQNAFLLRTYETGIESWMDVFNCSQSYQQGVLQSVLQLPLLLNSTCALAAGQLSRITGPRTWAPVAEHYYRESLSVLRSSLNNSTVNTGHALVAAILPSCYELMAFPGPNYHRHFRGVKSFVEALEARKSHELGMSEDAGSHSMAQAGPAQTEAAGEDLYCHNALRLCGEVVHFIFGITDKTPRGKKWVNQWSALHSDWNEWVQGYPNTLSGNVSILSPSQQDPDRRHDPDTGAMDPEPQIHHAENVIDIALSNMPDGVLITTVQPVFHATRHVRKAVRRDETILLLQDV</sequence>
<keyword evidence="5" id="KW-1185">Reference proteome</keyword>
<dbReference type="GO" id="GO:0005634">
    <property type="term" value="C:nucleus"/>
    <property type="evidence" value="ECO:0007669"/>
    <property type="project" value="UniProtKB-SubCell"/>
</dbReference>
<dbReference type="AlphaFoldDB" id="A0A0D2G3N0"/>
<dbReference type="HOGENOM" id="CLU_700202_0_0_1"/>
<dbReference type="RefSeq" id="XP_016619951.1">
    <property type="nucleotide sequence ID" value="XM_016763627.1"/>
</dbReference>
<evidence type="ECO:0000256" key="1">
    <source>
        <dbReference type="ARBA" id="ARBA00004123"/>
    </source>
</evidence>
<name>A0A0D2G3N0_CLAB1</name>
<dbReference type="OrthoDB" id="4525710at2759"/>
<proteinExistence type="predicted"/>
<feature type="region of interest" description="Disordered" evidence="3">
    <location>
        <begin position="1"/>
        <end position="26"/>
    </location>
</feature>
<dbReference type="GO" id="GO:0045944">
    <property type="term" value="P:positive regulation of transcription by RNA polymerase II"/>
    <property type="evidence" value="ECO:0007669"/>
    <property type="project" value="TreeGrafter"/>
</dbReference>
<gene>
    <name evidence="4" type="ORF">Z519_05887</name>
</gene>
<dbReference type="GO" id="GO:0003700">
    <property type="term" value="F:DNA-binding transcription factor activity"/>
    <property type="evidence" value="ECO:0007669"/>
    <property type="project" value="TreeGrafter"/>
</dbReference>
<evidence type="ECO:0000313" key="5">
    <source>
        <dbReference type="Proteomes" id="UP000053789"/>
    </source>
</evidence>
<dbReference type="InterPro" id="IPR021858">
    <property type="entry name" value="Fun_TF"/>
</dbReference>
<evidence type="ECO:0000256" key="3">
    <source>
        <dbReference type="SAM" id="MobiDB-lite"/>
    </source>
</evidence>
<keyword evidence="2" id="KW-0539">Nucleus</keyword>
<organism evidence="4 5">
    <name type="scientific">Cladophialophora bantiana (strain ATCC 10958 / CBS 173.52 / CDC B-1940 / NIH 8579)</name>
    <name type="common">Xylohypha bantiana</name>
    <dbReference type="NCBI Taxonomy" id="1442370"/>
    <lineage>
        <taxon>Eukaryota</taxon>
        <taxon>Fungi</taxon>
        <taxon>Dikarya</taxon>
        <taxon>Ascomycota</taxon>
        <taxon>Pezizomycotina</taxon>
        <taxon>Eurotiomycetes</taxon>
        <taxon>Chaetothyriomycetidae</taxon>
        <taxon>Chaetothyriales</taxon>
        <taxon>Herpotrichiellaceae</taxon>
        <taxon>Cladophialophora</taxon>
    </lineage>
</organism>
<dbReference type="EMBL" id="KN846987">
    <property type="protein sequence ID" value="KIW93282.1"/>
    <property type="molecule type" value="Genomic_DNA"/>
</dbReference>
<dbReference type="PANTHER" id="PTHR37534">
    <property type="entry name" value="TRANSCRIPTIONAL ACTIVATOR PROTEIN UGA3"/>
    <property type="match status" value="1"/>
</dbReference>
<dbReference type="GeneID" id="27698815"/>
<evidence type="ECO:0000313" key="4">
    <source>
        <dbReference type="EMBL" id="KIW93282.1"/>
    </source>
</evidence>
<comment type="subcellular location">
    <subcellularLocation>
        <location evidence="1">Nucleus</location>
    </subcellularLocation>
</comment>
<dbReference type="Proteomes" id="UP000053789">
    <property type="component" value="Unassembled WGS sequence"/>
</dbReference>
<dbReference type="Pfam" id="PF11951">
    <property type="entry name" value="Fungal_trans_2"/>
    <property type="match status" value="1"/>
</dbReference>
<feature type="compositionally biased region" description="Basic and acidic residues" evidence="3">
    <location>
        <begin position="1"/>
        <end position="11"/>
    </location>
</feature>